<comment type="caution">
    <text evidence="1">The sequence shown here is derived from an EMBL/GenBank/DDBJ whole genome shotgun (WGS) entry which is preliminary data.</text>
</comment>
<dbReference type="PIRSF" id="PIRSF014899">
    <property type="entry name" value="UCP014899"/>
    <property type="match status" value="1"/>
</dbReference>
<dbReference type="PANTHER" id="PTHR35596:SF1">
    <property type="entry name" value="MICROBIAL-TYPE PARG CATALYTIC DOMAIN-CONTAINING PROTEIN"/>
    <property type="match status" value="1"/>
</dbReference>
<dbReference type="InterPro" id="IPR043472">
    <property type="entry name" value="Macro_dom-like"/>
</dbReference>
<dbReference type="EMBL" id="JACAZE010000003">
    <property type="protein sequence ID" value="KAF7319311.1"/>
    <property type="molecule type" value="Genomic_DNA"/>
</dbReference>
<gene>
    <name evidence="1" type="ORF">HMN09_00268600</name>
</gene>
<reference evidence="1" key="1">
    <citation type="submission" date="2020-05" db="EMBL/GenBank/DDBJ databases">
        <title>Mycena genomes resolve the evolution of fungal bioluminescence.</title>
        <authorList>
            <person name="Tsai I.J."/>
        </authorList>
    </citation>
    <scope>NUCLEOTIDE SEQUENCE</scope>
    <source>
        <strain evidence="1">110903Hualien_Pintung</strain>
    </source>
</reference>
<dbReference type="PANTHER" id="PTHR35596">
    <property type="entry name" value="DUF2263 DOMAIN-CONTAINING PROTEIN"/>
    <property type="match status" value="1"/>
</dbReference>
<dbReference type="InterPro" id="IPR012664">
    <property type="entry name" value="CHP02452"/>
</dbReference>
<evidence type="ECO:0000313" key="1">
    <source>
        <dbReference type="EMBL" id="KAF7319311.1"/>
    </source>
</evidence>
<proteinExistence type="predicted"/>
<protein>
    <submittedName>
        <fullName evidence="1">DUF2263 domain-containing protein</fullName>
    </submittedName>
</protein>
<accession>A0A8H6TL88</accession>
<organism evidence="1 2">
    <name type="scientific">Mycena chlorophos</name>
    <name type="common">Agaric fungus</name>
    <name type="synonym">Agaricus chlorophos</name>
    <dbReference type="NCBI Taxonomy" id="658473"/>
    <lineage>
        <taxon>Eukaryota</taxon>
        <taxon>Fungi</taxon>
        <taxon>Dikarya</taxon>
        <taxon>Basidiomycota</taxon>
        <taxon>Agaricomycotina</taxon>
        <taxon>Agaricomycetes</taxon>
        <taxon>Agaricomycetidae</taxon>
        <taxon>Agaricales</taxon>
        <taxon>Marasmiineae</taxon>
        <taxon>Mycenaceae</taxon>
        <taxon>Mycena</taxon>
    </lineage>
</organism>
<evidence type="ECO:0000313" key="2">
    <source>
        <dbReference type="Proteomes" id="UP000613580"/>
    </source>
</evidence>
<dbReference type="OrthoDB" id="9985428at2759"/>
<dbReference type="AlphaFoldDB" id="A0A8H6TL88"/>
<name>A0A8H6TL88_MYCCL</name>
<dbReference type="SUPFAM" id="SSF52949">
    <property type="entry name" value="Macro domain-like"/>
    <property type="match status" value="1"/>
</dbReference>
<dbReference type="Proteomes" id="UP000613580">
    <property type="component" value="Unassembled WGS sequence"/>
</dbReference>
<sequence length="305" mass="33743">MIRRQPSFFKQPREDLQEIARTTLAAVARGSYHTDFDEVDRAHPFPDLSAVPDATRYFPEDASADWPSVKQLPKTVATELVLYRGSTLEALRLCFPVEPQWNGPSQPRPTILNFASATSPGARSSNLYSSLSSKMAAPFYASHDTQLDPRYSHGMVLTRGVRFVRDDAGTWVVPADADVLTSAAVNVRALRASLQESGKMDRGEDTPLPPAVVSDVHNVMRERMSRILYTLYRTGATDIVLGSFGTGSFGNNPEFVARTWAELLFAGEGVSPFWDLFRTVVFAVIDQSTFAVFQQVFARMGLLQG</sequence>
<dbReference type="NCBIfam" id="TIGR02452">
    <property type="entry name" value="TIGR02452 family protein"/>
    <property type="match status" value="1"/>
</dbReference>
<dbReference type="Gene3D" id="3.40.220.10">
    <property type="entry name" value="Leucine Aminopeptidase, subunit E, domain 1"/>
    <property type="match status" value="1"/>
</dbReference>
<keyword evidence="2" id="KW-1185">Reference proteome</keyword>